<evidence type="ECO:0000313" key="2">
    <source>
        <dbReference type="EMBL" id="TQL62919.1"/>
    </source>
</evidence>
<name>A0A542ZRP5_9ACTN</name>
<protein>
    <submittedName>
        <fullName evidence="2">Uncharacterized protein</fullName>
    </submittedName>
</protein>
<gene>
    <name evidence="2" type="ORF">FB460_0711</name>
</gene>
<keyword evidence="3" id="KW-1185">Reference proteome</keyword>
<dbReference type="EMBL" id="VFOR01000001">
    <property type="protein sequence ID" value="TQL62919.1"/>
    <property type="molecule type" value="Genomic_DNA"/>
</dbReference>
<feature type="region of interest" description="Disordered" evidence="1">
    <location>
        <begin position="208"/>
        <end position="245"/>
    </location>
</feature>
<evidence type="ECO:0000313" key="3">
    <source>
        <dbReference type="Proteomes" id="UP000316196"/>
    </source>
</evidence>
<comment type="caution">
    <text evidence="2">The sequence shown here is derived from an EMBL/GenBank/DDBJ whole genome shotgun (WGS) entry which is preliminary data.</text>
</comment>
<dbReference type="RefSeq" id="WP_246044226.1">
    <property type="nucleotide sequence ID" value="NZ_BAAAMD010000001.1"/>
</dbReference>
<accession>A0A542ZRP5</accession>
<feature type="region of interest" description="Disordered" evidence="1">
    <location>
        <begin position="1"/>
        <end position="31"/>
    </location>
</feature>
<dbReference type="Proteomes" id="UP000316196">
    <property type="component" value="Unassembled WGS sequence"/>
</dbReference>
<dbReference type="AlphaFoldDB" id="A0A542ZRP5"/>
<organism evidence="2 3">
    <name type="scientific">Propioniferax innocua</name>
    <dbReference type="NCBI Taxonomy" id="1753"/>
    <lineage>
        <taxon>Bacteria</taxon>
        <taxon>Bacillati</taxon>
        <taxon>Actinomycetota</taxon>
        <taxon>Actinomycetes</taxon>
        <taxon>Propionibacteriales</taxon>
        <taxon>Propionibacteriaceae</taxon>
        <taxon>Propioniferax</taxon>
    </lineage>
</organism>
<reference evidence="2 3" key="1">
    <citation type="submission" date="2019-06" db="EMBL/GenBank/DDBJ databases">
        <title>Sequencing the genomes of 1000 actinobacteria strains.</title>
        <authorList>
            <person name="Klenk H.-P."/>
        </authorList>
    </citation>
    <scope>NUCLEOTIDE SEQUENCE [LARGE SCALE GENOMIC DNA]</scope>
    <source>
        <strain evidence="2 3">DSM 8251</strain>
    </source>
</reference>
<evidence type="ECO:0000256" key="1">
    <source>
        <dbReference type="SAM" id="MobiDB-lite"/>
    </source>
</evidence>
<proteinExistence type="predicted"/>
<sequence>MDPRQAPESTEPSVGTRDAPETGDEWFGHLPSDWNPPTCDNPQNFLADHWNTYVSRFNVCSGMDYFLILRKKGIPVGITRYVSVFSVDTRQTPGSPVRFTHKIMKVKSAGSIGTATFRSSIGVEKKAFGVPDEWERETKYPEKSGLKSTFNHTPKMLDKTAWLYGPTGYVRATTTLAKGKWTKPFPLPIGPMYRCDTIITSKPGCVAGATRPTGHRRRIAVTTHTSNRPSRPDSPMSCDEPRIPH</sequence>